<protein>
    <recommendedName>
        <fullName evidence="1">Integron-associated effector binding protein domain-containing protein</fullName>
    </recommendedName>
</protein>
<dbReference type="SUPFAM" id="SSF55136">
    <property type="entry name" value="Probable bacterial effector-binding domain"/>
    <property type="match status" value="1"/>
</dbReference>
<organism evidence="2 3">
    <name type="scientific">Candidatus Lokiarchaeum ossiferum</name>
    <dbReference type="NCBI Taxonomy" id="2951803"/>
    <lineage>
        <taxon>Archaea</taxon>
        <taxon>Promethearchaeati</taxon>
        <taxon>Promethearchaeota</taxon>
        <taxon>Promethearchaeia</taxon>
        <taxon>Promethearchaeales</taxon>
        <taxon>Promethearchaeaceae</taxon>
        <taxon>Candidatus Lokiarchaeum</taxon>
    </lineage>
</organism>
<evidence type="ECO:0000313" key="2">
    <source>
        <dbReference type="EMBL" id="UYP47528.1"/>
    </source>
</evidence>
<dbReference type="Pfam" id="PF14526">
    <property type="entry name" value="Cass2"/>
    <property type="match status" value="1"/>
</dbReference>
<dbReference type="Gene3D" id="3.20.80.10">
    <property type="entry name" value="Regulatory factor, effector binding domain"/>
    <property type="match status" value="1"/>
</dbReference>
<feature type="domain" description="Integron-associated effector binding protein" evidence="1">
    <location>
        <begin position="20"/>
        <end position="179"/>
    </location>
</feature>
<dbReference type="EMBL" id="CP104013">
    <property type="protein sequence ID" value="UYP47528.1"/>
    <property type="molecule type" value="Genomic_DNA"/>
</dbReference>
<reference evidence="2" key="1">
    <citation type="submission" date="2022-09" db="EMBL/GenBank/DDBJ databases">
        <title>Actin cytoskeleton and complex cell architecture in an #Asgard archaeon.</title>
        <authorList>
            <person name="Ponce Toledo R.I."/>
            <person name="Schleper C."/>
            <person name="Rodrigues Oliveira T."/>
            <person name="Wollweber F."/>
            <person name="Xu J."/>
            <person name="Rittmann S."/>
            <person name="Klingl A."/>
            <person name="Pilhofer M."/>
        </authorList>
    </citation>
    <scope>NUCLEOTIDE SEQUENCE</scope>
    <source>
        <strain evidence="2">B-35</strain>
    </source>
</reference>
<dbReference type="InterPro" id="IPR029441">
    <property type="entry name" value="Cass2"/>
</dbReference>
<evidence type="ECO:0000259" key="1">
    <source>
        <dbReference type="Pfam" id="PF14526"/>
    </source>
</evidence>
<accession>A0ABY6HVH9</accession>
<proteinExistence type="predicted"/>
<keyword evidence="3" id="KW-1185">Reference proteome</keyword>
<name>A0ABY6HVH9_9ARCH</name>
<evidence type="ECO:0000313" key="3">
    <source>
        <dbReference type="Proteomes" id="UP001208689"/>
    </source>
</evidence>
<gene>
    <name evidence="2" type="ORF">NEF87_003813</name>
</gene>
<sequence length="181" mass="21631">MKQQKLSSFIDQKSPPMNMIQLPSMMVIGMEIVFEHKIFPEYQASRQLWQTFNHRLQQIPNRKKTKGWEKWGILYHQFDETQQKILKYMACVEVSDLKFQIASMVGLQIPSLHCQKHIHRGALIHLPETLDHITQQKRQKNIEPEPLLPPPPLIIDHLEHYDHRFHWSKPSSEIRLYIPER</sequence>
<dbReference type="Proteomes" id="UP001208689">
    <property type="component" value="Chromosome"/>
</dbReference>
<dbReference type="InterPro" id="IPR011256">
    <property type="entry name" value="Reg_factor_effector_dom_sf"/>
</dbReference>